<comment type="caution">
    <text evidence="2">The sequence shown here is derived from an EMBL/GenBank/DDBJ whole genome shotgun (WGS) entry which is preliminary data.</text>
</comment>
<organism evidence="2 3">
    <name type="scientific">Cylindrotheca closterium</name>
    <dbReference type="NCBI Taxonomy" id="2856"/>
    <lineage>
        <taxon>Eukaryota</taxon>
        <taxon>Sar</taxon>
        <taxon>Stramenopiles</taxon>
        <taxon>Ochrophyta</taxon>
        <taxon>Bacillariophyta</taxon>
        <taxon>Bacillariophyceae</taxon>
        <taxon>Bacillariophycidae</taxon>
        <taxon>Bacillariales</taxon>
        <taxon>Bacillariaceae</taxon>
        <taxon>Cylindrotheca</taxon>
    </lineage>
</organism>
<evidence type="ECO:0000313" key="2">
    <source>
        <dbReference type="EMBL" id="CAJ1958854.1"/>
    </source>
</evidence>
<dbReference type="AlphaFoldDB" id="A0AAD2G1C7"/>
<feature type="region of interest" description="Disordered" evidence="1">
    <location>
        <begin position="71"/>
        <end position="93"/>
    </location>
</feature>
<reference evidence="2" key="1">
    <citation type="submission" date="2023-08" db="EMBL/GenBank/DDBJ databases">
        <authorList>
            <person name="Audoor S."/>
            <person name="Bilcke G."/>
        </authorList>
    </citation>
    <scope>NUCLEOTIDE SEQUENCE</scope>
</reference>
<dbReference type="EMBL" id="CAKOGP040001980">
    <property type="protein sequence ID" value="CAJ1958854.1"/>
    <property type="molecule type" value="Genomic_DNA"/>
</dbReference>
<dbReference type="Proteomes" id="UP001295423">
    <property type="component" value="Unassembled WGS sequence"/>
</dbReference>
<sequence length="167" mass="18138">MIFSIVQQESKVQTTSSTTTVAGLPPLPSASFSFKKASHLMNLYTLAQTSQAQVHDSSNQLVSKTRTIITSTSKSSSSTTKEEPFTSATNMELDPGSILTSRVVPGNSMRIPTAISKPKSKRTAAAKATVSKVKPQSPTTTPTTATTKNKRIRRKWVRRQEPLLCKL</sequence>
<gene>
    <name evidence="2" type="ORF">CYCCA115_LOCUS17384</name>
</gene>
<feature type="compositionally biased region" description="Low complexity" evidence="1">
    <location>
        <begin position="125"/>
        <end position="147"/>
    </location>
</feature>
<protein>
    <submittedName>
        <fullName evidence="2">Uncharacterized protein</fullName>
    </submittedName>
</protein>
<evidence type="ECO:0000256" key="1">
    <source>
        <dbReference type="SAM" id="MobiDB-lite"/>
    </source>
</evidence>
<name>A0AAD2G1C7_9STRA</name>
<proteinExistence type="predicted"/>
<feature type="region of interest" description="Disordered" evidence="1">
    <location>
        <begin position="116"/>
        <end position="151"/>
    </location>
</feature>
<evidence type="ECO:0000313" key="3">
    <source>
        <dbReference type="Proteomes" id="UP001295423"/>
    </source>
</evidence>
<keyword evidence="3" id="KW-1185">Reference proteome</keyword>
<accession>A0AAD2G1C7</accession>